<reference evidence="2 3" key="1">
    <citation type="submission" date="2024-08" db="EMBL/GenBank/DDBJ databases">
        <title>Insights into the chromosomal genome structure of Flemingia macrophylla.</title>
        <authorList>
            <person name="Ding Y."/>
            <person name="Zhao Y."/>
            <person name="Bi W."/>
            <person name="Wu M."/>
            <person name="Zhao G."/>
            <person name="Gong Y."/>
            <person name="Li W."/>
            <person name="Zhang P."/>
        </authorList>
    </citation>
    <scope>NUCLEOTIDE SEQUENCE [LARGE SCALE GENOMIC DNA]</scope>
    <source>
        <strain evidence="2">DYQJB</strain>
        <tissue evidence="2">Leaf</tissue>
    </source>
</reference>
<organism evidence="2 3">
    <name type="scientific">Flemingia macrophylla</name>
    <dbReference type="NCBI Taxonomy" id="520843"/>
    <lineage>
        <taxon>Eukaryota</taxon>
        <taxon>Viridiplantae</taxon>
        <taxon>Streptophyta</taxon>
        <taxon>Embryophyta</taxon>
        <taxon>Tracheophyta</taxon>
        <taxon>Spermatophyta</taxon>
        <taxon>Magnoliopsida</taxon>
        <taxon>eudicotyledons</taxon>
        <taxon>Gunneridae</taxon>
        <taxon>Pentapetalae</taxon>
        <taxon>rosids</taxon>
        <taxon>fabids</taxon>
        <taxon>Fabales</taxon>
        <taxon>Fabaceae</taxon>
        <taxon>Papilionoideae</taxon>
        <taxon>50 kb inversion clade</taxon>
        <taxon>NPAAA clade</taxon>
        <taxon>indigoferoid/millettioid clade</taxon>
        <taxon>Phaseoleae</taxon>
        <taxon>Flemingia</taxon>
    </lineage>
</organism>
<comment type="caution">
    <text evidence="2">The sequence shown here is derived from an EMBL/GenBank/DDBJ whole genome shotgun (WGS) entry which is preliminary data.</text>
</comment>
<name>A0ABD1L9L4_9FABA</name>
<proteinExistence type="predicted"/>
<accession>A0ABD1L9L4</accession>
<feature type="region of interest" description="Disordered" evidence="1">
    <location>
        <begin position="19"/>
        <end position="46"/>
    </location>
</feature>
<evidence type="ECO:0000313" key="2">
    <source>
        <dbReference type="EMBL" id="KAL2320192.1"/>
    </source>
</evidence>
<protein>
    <submittedName>
        <fullName evidence="2">Uncharacterized protein</fullName>
    </submittedName>
</protein>
<keyword evidence="3" id="KW-1185">Reference proteome</keyword>
<evidence type="ECO:0000256" key="1">
    <source>
        <dbReference type="SAM" id="MobiDB-lite"/>
    </source>
</evidence>
<dbReference type="Proteomes" id="UP001603857">
    <property type="component" value="Unassembled WGS sequence"/>
</dbReference>
<gene>
    <name evidence="2" type="ORF">Fmac_029161</name>
</gene>
<sequence length="172" mass="20012">MGTRRRKVAVAMAIPKGIGGGCKRVGEEGRMNDYNQNEGESNKKKKKKQRIRLDWWASLDEDRVKSRKNKRGLEWWQREDDGWSRNRRGRVRRVLIGGWMVTSKDSGKTPNALGKLRFYQIWLNVGLAYLGCKHTLLRILPTQPFYRPHFKVPKELPPRELHSSYGVDPGLI</sequence>
<dbReference type="AlphaFoldDB" id="A0ABD1L9L4"/>
<evidence type="ECO:0000313" key="3">
    <source>
        <dbReference type="Proteomes" id="UP001603857"/>
    </source>
</evidence>
<dbReference type="EMBL" id="JBGMDY010000010">
    <property type="protein sequence ID" value="KAL2320192.1"/>
    <property type="molecule type" value="Genomic_DNA"/>
</dbReference>